<evidence type="ECO:0000313" key="2">
    <source>
        <dbReference type="EMBL" id="QCE01514.1"/>
    </source>
</evidence>
<dbReference type="AlphaFoldDB" id="A0A4D6ML57"/>
<evidence type="ECO:0000256" key="1">
    <source>
        <dbReference type="SAM" id="MobiDB-lite"/>
    </source>
</evidence>
<feature type="region of interest" description="Disordered" evidence="1">
    <location>
        <begin position="1"/>
        <end position="27"/>
    </location>
</feature>
<protein>
    <submittedName>
        <fullName evidence="2">Uncharacterized protein</fullName>
    </submittedName>
</protein>
<feature type="compositionally biased region" description="Polar residues" evidence="1">
    <location>
        <begin position="1"/>
        <end position="12"/>
    </location>
</feature>
<sequence>MVQKNGSNNQIPNKYESLGVNSEASQHRSKNYPHLINFMQGVKDVKTQSMVPYASSSSSNITSRTTTKYDQVLKFGYQNILSPPSQIDSIKNFMQEKSCFTTWLK</sequence>
<name>A0A4D6ML57_VIGUN</name>
<organism evidence="2 3">
    <name type="scientific">Vigna unguiculata</name>
    <name type="common">Cowpea</name>
    <dbReference type="NCBI Taxonomy" id="3917"/>
    <lineage>
        <taxon>Eukaryota</taxon>
        <taxon>Viridiplantae</taxon>
        <taxon>Streptophyta</taxon>
        <taxon>Embryophyta</taxon>
        <taxon>Tracheophyta</taxon>
        <taxon>Spermatophyta</taxon>
        <taxon>Magnoliopsida</taxon>
        <taxon>eudicotyledons</taxon>
        <taxon>Gunneridae</taxon>
        <taxon>Pentapetalae</taxon>
        <taxon>rosids</taxon>
        <taxon>fabids</taxon>
        <taxon>Fabales</taxon>
        <taxon>Fabaceae</taxon>
        <taxon>Papilionoideae</taxon>
        <taxon>50 kb inversion clade</taxon>
        <taxon>NPAAA clade</taxon>
        <taxon>indigoferoid/millettioid clade</taxon>
        <taxon>Phaseoleae</taxon>
        <taxon>Vigna</taxon>
    </lineage>
</organism>
<accession>A0A4D6ML57</accession>
<dbReference type="Proteomes" id="UP000501690">
    <property type="component" value="Linkage Group LG7"/>
</dbReference>
<gene>
    <name evidence="2" type="ORF">DEO72_LG7g2812</name>
</gene>
<proteinExistence type="predicted"/>
<reference evidence="2 3" key="1">
    <citation type="submission" date="2019-04" db="EMBL/GenBank/DDBJ databases">
        <title>An improved genome assembly and genetic linkage map for asparagus bean, Vigna unguiculata ssp. sesquipedialis.</title>
        <authorList>
            <person name="Xia Q."/>
            <person name="Zhang R."/>
            <person name="Dong Y."/>
        </authorList>
    </citation>
    <scope>NUCLEOTIDE SEQUENCE [LARGE SCALE GENOMIC DNA]</scope>
    <source>
        <tissue evidence="2">Leaf</tissue>
    </source>
</reference>
<evidence type="ECO:0000313" key="3">
    <source>
        <dbReference type="Proteomes" id="UP000501690"/>
    </source>
</evidence>
<dbReference type="EMBL" id="CP039351">
    <property type="protein sequence ID" value="QCE01514.1"/>
    <property type="molecule type" value="Genomic_DNA"/>
</dbReference>
<keyword evidence="3" id="KW-1185">Reference proteome</keyword>